<accession>A0A6C2YPH4</accession>
<keyword evidence="4" id="KW-1185">Reference proteome</keyword>
<evidence type="ECO:0000313" key="4">
    <source>
        <dbReference type="Proteomes" id="UP000464378"/>
    </source>
</evidence>
<feature type="region of interest" description="Disordered" evidence="2">
    <location>
        <begin position="271"/>
        <end position="291"/>
    </location>
</feature>
<evidence type="ECO:0000256" key="2">
    <source>
        <dbReference type="SAM" id="MobiDB-lite"/>
    </source>
</evidence>
<reference evidence="3" key="1">
    <citation type="submission" date="2019-04" db="EMBL/GenBank/DDBJ databases">
        <authorList>
            <consortium name="Science for Life Laboratories"/>
        </authorList>
    </citation>
    <scope>NUCLEOTIDE SEQUENCE</scope>
    <source>
        <strain evidence="3">MBLW1</strain>
    </source>
</reference>
<organism evidence="3">
    <name type="scientific">Tuwongella immobilis</name>
    <dbReference type="NCBI Taxonomy" id="692036"/>
    <lineage>
        <taxon>Bacteria</taxon>
        <taxon>Pseudomonadati</taxon>
        <taxon>Planctomycetota</taxon>
        <taxon>Planctomycetia</taxon>
        <taxon>Gemmatales</taxon>
        <taxon>Gemmataceae</taxon>
        <taxon>Tuwongella</taxon>
    </lineage>
</organism>
<dbReference type="EMBL" id="LR586016">
    <property type="protein sequence ID" value="VIP03528.1"/>
    <property type="molecule type" value="Genomic_DNA"/>
</dbReference>
<proteinExistence type="predicted"/>
<evidence type="ECO:0000313" key="3">
    <source>
        <dbReference type="EMBL" id="VIP03528.1"/>
    </source>
</evidence>
<feature type="coiled-coil region" evidence="1">
    <location>
        <begin position="236"/>
        <end position="270"/>
    </location>
</feature>
<evidence type="ECO:0000256" key="1">
    <source>
        <dbReference type="SAM" id="Coils"/>
    </source>
</evidence>
<dbReference type="AlphaFoldDB" id="A0A6C2YPH4"/>
<dbReference type="Proteomes" id="UP000464378">
    <property type="component" value="Chromosome"/>
</dbReference>
<name>A0A6C2YPH4_9BACT</name>
<dbReference type="InParanoid" id="A0A6C2YPH4"/>
<protein>
    <submittedName>
        <fullName evidence="3">Uncharacterized protein</fullName>
    </submittedName>
</protein>
<dbReference type="RefSeq" id="WP_162658652.1">
    <property type="nucleotide sequence ID" value="NZ_LR593887.1"/>
</dbReference>
<sequence>MATAQRLEREEYIEQAYFFRAFRERLAENLSAQEILTRVHEEILTITRLPMAIQFLATEMKHAGLLGPALARLGHYFTPFQAFLISQAEDERMRFTLPIALNVLEREAKYKAEQPTPAGLFVYHLETISRNRLGYDEGIQAIGGDPLFDDDWREYLDLVRRQIGTIDFADLVYFRSEFFVQERRRMDPAFEPREVPLFAEKEGKIAKASRGRDPLFLFSALQRQLAYPEVPRPATRDDTAVKLSQFELKIRELENRVKLLEGEMRENVDLSQFGKPDVLKDPPNWKQFDDE</sequence>
<gene>
    <name evidence="3" type="ORF">GMBLW1_04320</name>
</gene>
<keyword evidence="1" id="KW-0175">Coiled coil</keyword>
<dbReference type="EMBL" id="LR593887">
    <property type="protein sequence ID" value="VTS04424.1"/>
    <property type="molecule type" value="Genomic_DNA"/>
</dbReference>
<dbReference type="KEGG" id="tim:GMBLW1_04320"/>